<dbReference type="Gene3D" id="1.10.275.10">
    <property type="entry name" value="Fumarase/aspartase (N-terminal domain)"/>
    <property type="match status" value="1"/>
</dbReference>
<dbReference type="PANTHER" id="PTHR43172:SF1">
    <property type="entry name" value="ADENYLOSUCCINATE LYASE"/>
    <property type="match status" value="1"/>
</dbReference>
<dbReference type="Pfam" id="PF00206">
    <property type="entry name" value="Lyase_1"/>
    <property type="match status" value="1"/>
</dbReference>
<evidence type="ECO:0000259" key="8">
    <source>
        <dbReference type="Pfam" id="PF00206"/>
    </source>
</evidence>
<dbReference type="GO" id="GO:0006189">
    <property type="term" value="P:'de novo' IMP biosynthetic process"/>
    <property type="evidence" value="ECO:0007669"/>
    <property type="project" value="UniProtKB-UniPathway"/>
</dbReference>
<dbReference type="EMBL" id="AUZY01001836">
    <property type="protein sequence ID" value="EQD73788.1"/>
    <property type="molecule type" value="Genomic_DNA"/>
</dbReference>
<feature type="region of interest" description="Disordered" evidence="7">
    <location>
        <begin position="361"/>
        <end position="385"/>
    </location>
</feature>
<evidence type="ECO:0000256" key="3">
    <source>
        <dbReference type="ARBA" id="ARBA00017058"/>
    </source>
</evidence>
<organism evidence="9">
    <name type="scientific">mine drainage metagenome</name>
    <dbReference type="NCBI Taxonomy" id="410659"/>
    <lineage>
        <taxon>unclassified sequences</taxon>
        <taxon>metagenomes</taxon>
        <taxon>ecological metagenomes</taxon>
    </lineage>
</organism>
<evidence type="ECO:0000256" key="5">
    <source>
        <dbReference type="ARBA" id="ARBA00025704"/>
    </source>
</evidence>
<dbReference type="SUPFAM" id="SSF48557">
    <property type="entry name" value="L-aspartase-like"/>
    <property type="match status" value="1"/>
</dbReference>
<dbReference type="EC" id="4.3.2.2" evidence="2"/>
<reference evidence="9" key="1">
    <citation type="submission" date="2013-08" db="EMBL/GenBank/DDBJ databases">
        <authorList>
            <person name="Mendez C."/>
            <person name="Richter M."/>
            <person name="Ferrer M."/>
            <person name="Sanchez J."/>
        </authorList>
    </citation>
    <scope>NUCLEOTIDE SEQUENCE</scope>
</reference>
<comment type="similarity">
    <text evidence="1">Belongs to the lyase 1 family. Adenylosuccinate lyase subfamily.</text>
</comment>
<dbReference type="GO" id="GO:0070626">
    <property type="term" value="F:(S)-2-(5-amino-1-(5-phospho-D-ribosyl)imidazole-4-carboxamido) succinate lyase (fumarate-forming) activity"/>
    <property type="evidence" value="ECO:0007669"/>
    <property type="project" value="TreeGrafter"/>
</dbReference>
<dbReference type="InterPro" id="IPR008948">
    <property type="entry name" value="L-Aspartase-like"/>
</dbReference>
<feature type="non-terminal residue" evidence="9">
    <location>
        <position position="1"/>
    </location>
</feature>
<accession>T1BZ38</accession>
<dbReference type="InterPro" id="IPR024083">
    <property type="entry name" value="Fumarase/histidase_N"/>
</dbReference>
<dbReference type="PRINTS" id="PR00145">
    <property type="entry name" value="ARGSUCLYASE"/>
</dbReference>
<dbReference type="PRINTS" id="PR00149">
    <property type="entry name" value="FUMRATELYASE"/>
</dbReference>
<evidence type="ECO:0000313" key="9">
    <source>
        <dbReference type="EMBL" id="EQD73788.1"/>
    </source>
</evidence>
<dbReference type="InterPro" id="IPR020557">
    <property type="entry name" value="Fumarate_lyase_CS"/>
</dbReference>
<evidence type="ECO:0000256" key="4">
    <source>
        <dbReference type="ARBA" id="ARBA00023239"/>
    </source>
</evidence>
<keyword evidence="4 9" id="KW-0456">Lyase</keyword>
<feature type="domain" description="Fumarate lyase N-terminal" evidence="8">
    <location>
        <begin position="15"/>
        <end position="295"/>
    </location>
</feature>
<dbReference type="PROSITE" id="PS00163">
    <property type="entry name" value="FUMARATE_LYASES"/>
    <property type="match status" value="1"/>
</dbReference>
<dbReference type="NCBIfam" id="TIGR00928">
    <property type="entry name" value="purB"/>
    <property type="match status" value="1"/>
</dbReference>
<dbReference type="Gene3D" id="1.20.200.10">
    <property type="entry name" value="Fumarase/aspartase (Central domain)"/>
    <property type="match status" value="1"/>
</dbReference>
<comment type="caution">
    <text evidence="9">The sequence shown here is derived from an EMBL/GenBank/DDBJ whole genome shotgun (WGS) entry which is preliminary data.</text>
</comment>
<evidence type="ECO:0000256" key="7">
    <source>
        <dbReference type="SAM" id="MobiDB-lite"/>
    </source>
</evidence>
<dbReference type="InterPro" id="IPR004769">
    <property type="entry name" value="Pur_lyase"/>
</dbReference>
<dbReference type="InterPro" id="IPR022761">
    <property type="entry name" value="Fumarate_lyase_N"/>
</dbReference>
<proteinExistence type="inferred from homology"/>
<evidence type="ECO:0000256" key="6">
    <source>
        <dbReference type="ARBA" id="ARBA00030717"/>
    </source>
</evidence>
<dbReference type="UniPathway" id="UPA00074">
    <property type="reaction ID" value="UER00132"/>
</dbReference>
<comment type="pathway">
    <text evidence="5">Purine metabolism.</text>
</comment>
<dbReference type="GO" id="GO:0005829">
    <property type="term" value="C:cytosol"/>
    <property type="evidence" value="ECO:0007669"/>
    <property type="project" value="TreeGrafter"/>
</dbReference>
<dbReference type="AlphaFoldDB" id="T1BZ38"/>
<dbReference type="UniPathway" id="UPA00075">
    <property type="reaction ID" value="UER00336"/>
</dbReference>
<reference evidence="9" key="2">
    <citation type="journal article" date="2014" name="ISME J.">
        <title>Microbial stratification in low pH oxic and suboxic macroscopic growths along an acid mine drainage.</title>
        <authorList>
            <person name="Mendez-Garcia C."/>
            <person name="Mesa V."/>
            <person name="Sprenger R.R."/>
            <person name="Richter M."/>
            <person name="Diez M.S."/>
            <person name="Solano J."/>
            <person name="Bargiela R."/>
            <person name="Golyshina O.V."/>
            <person name="Manteca A."/>
            <person name="Ramos J.L."/>
            <person name="Gallego J.R."/>
            <person name="Llorente I."/>
            <person name="Martins Dos Santos V.A."/>
            <person name="Jensen O.N."/>
            <person name="Pelaez A.I."/>
            <person name="Sanchez J."/>
            <person name="Ferrer M."/>
        </authorList>
    </citation>
    <scope>NUCLEOTIDE SEQUENCE</scope>
</reference>
<dbReference type="GO" id="GO:0044208">
    <property type="term" value="P:'de novo' AMP biosynthetic process"/>
    <property type="evidence" value="ECO:0007669"/>
    <property type="project" value="UniProtKB-UniPathway"/>
</dbReference>
<evidence type="ECO:0000256" key="2">
    <source>
        <dbReference type="ARBA" id="ARBA00012339"/>
    </source>
</evidence>
<name>T1BZ38_9ZZZZ</name>
<dbReference type="PANTHER" id="PTHR43172">
    <property type="entry name" value="ADENYLOSUCCINATE LYASE"/>
    <property type="match status" value="1"/>
</dbReference>
<dbReference type="GO" id="GO:0004018">
    <property type="term" value="F:N6-(1,2-dicarboxyethyl)AMP AMP-lyase (fumarate-forming) activity"/>
    <property type="evidence" value="ECO:0007669"/>
    <property type="project" value="InterPro"/>
</dbReference>
<dbReference type="InterPro" id="IPR000362">
    <property type="entry name" value="Fumarate_lyase_fam"/>
</dbReference>
<sequence>GGGPGLSARLPYGRPEARRLFTRRARLDRWLSVEAALAEASAAAGLFPGSEARAIRKAAESRRVSVARVDALERETRHDIMALTRALAERCGPAGRWVHFGATSNDILDTALGLELKGSVELLRSNLSSLLSALYRQAWEHRATAMVARTHGQQAVPFTFGYKLTGFLLEFLRHRERLDEMAPRLAVGKVAGAVGTGAGFGERAEAIESGTLTRLGLGREEAPTQLVGRDRLAEFLGWAALAASSCDRLATEVRNLQRTELAEVQEPFDESAQVGSSTMAQKRNPINAENVSSLARYLRSLPGVALENMVQWHERDLANSANERFLLPHGVLLLDDMLARLTRIIGGLKVDRDRMQENLARGQGEHHGRGAHAGPDRAGTSPGLC</sequence>
<evidence type="ECO:0000256" key="1">
    <source>
        <dbReference type="ARBA" id="ARBA00008273"/>
    </source>
</evidence>
<protein>
    <recommendedName>
        <fullName evidence="3">Adenylosuccinate lyase</fullName>
        <ecNumber evidence="2">4.3.2.2</ecNumber>
    </recommendedName>
    <alternativeName>
        <fullName evidence="6">Adenylosuccinase</fullName>
    </alternativeName>
</protein>
<feature type="non-terminal residue" evidence="9">
    <location>
        <position position="385"/>
    </location>
</feature>
<gene>
    <name evidence="9" type="ORF">B1B_03037</name>
</gene>